<dbReference type="CDD" id="cd10170">
    <property type="entry name" value="ASKHA_NBD_HSP70"/>
    <property type="match status" value="1"/>
</dbReference>
<evidence type="ECO:0008006" key="4">
    <source>
        <dbReference type="Google" id="ProtNLM"/>
    </source>
</evidence>
<dbReference type="AlphaFoldDB" id="A0A9Q8PBD3"/>
<dbReference type="PANTHER" id="PTHR42749">
    <property type="entry name" value="CELL SHAPE-DETERMINING PROTEIN MREB"/>
    <property type="match status" value="1"/>
</dbReference>
<gene>
    <name evidence="2" type="ORF">CLAFUR5_07625</name>
</gene>
<dbReference type="InterPro" id="IPR043129">
    <property type="entry name" value="ATPase_NBD"/>
</dbReference>
<dbReference type="KEGG" id="ffu:CLAFUR5_07625"/>
<evidence type="ECO:0000313" key="2">
    <source>
        <dbReference type="EMBL" id="UJO19379.1"/>
    </source>
</evidence>
<dbReference type="SUPFAM" id="SSF53067">
    <property type="entry name" value="Actin-like ATPase domain"/>
    <property type="match status" value="2"/>
</dbReference>
<reference evidence="2" key="1">
    <citation type="submission" date="2021-12" db="EMBL/GenBank/DDBJ databases">
        <authorList>
            <person name="Zaccaron A."/>
            <person name="Stergiopoulos I."/>
        </authorList>
    </citation>
    <scope>NUCLEOTIDE SEQUENCE</scope>
    <source>
        <strain evidence="2">Race5_Kim</strain>
    </source>
</reference>
<evidence type="ECO:0000256" key="1">
    <source>
        <dbReference type="SAM" id="MobiDB-lite"/>
    </source>
</evidence>
<dbReference type="GeneID" id="71987503"/>
<dbReference type="OrthoDB" id="3645374at2759"/>
<name>A0A9Q8PBD3_PASFU</name>
<accession>A0A9Q8PBD3</accession>
<dbReference type="Proteomes" id="UP000756132">
    <property type="component" value="Chromosome 6"/>
</dbReference>
<proteinExistence type="predicted"/>
<feature type="compositionally biased region" description="Basic residues" evidence="1">
    <location>
        <begin position="732"/>
        <end position="741"/>
    </location>
</feature>
<protein>
    <recommendedName>
        <fullName evidence="4">Actin-like ATPase domain-containing protein</fullName>
    </recommendedName>
</protein>
<feature type="region of interest" description="Disordered" evidence="1">
    <location>
        <begin position="720"/>
        <end position="749"/>
    </location>
</feature>
<dbReference type="RefSeq" id="XP_047763745.1">
    <property type="nucleotide sequence ID" value="XM_047906773.1"/>
</dbReference>
<dbReference type="PANTHER" id="PTHR42749:SF1">
    <property type="entry name" value="CELL SHAPE-DETERMINING PROTEIN MREB"/>
    <property type="match status" value="1"/>
</dbReference>
<organism evidence="2 3">
    <name type="scientific">Passalora fulva</name>
    <name type="common">Tomato leaf mold</name>
    <name type="synonym">Cladosporium fulvum</name>
    <dbReference type="NCBI Taxonomy" id="5499"/>
    <lineage>
        <taxon>Eukaryota</taxon>
        <taxon>Fungi</taxon>
        <taxon>Dikarya</taxon>
        <taxon>Ascomycota</taxon>
        <taxon>Pezizomycotina</taxon>
        <taxon>Dothideomycetes</taxon>
        <taxon>Dothideomycetidae</taxon>
        <taxon>Mycosphaerellales</taxon>
        <taxon>Mycosphaerellaceae</taxon>
        <taxon>Fulvia</taxon>
    </lineage>
</organism>
<keyword evidence="3" id="KW-1185">Reference proteome</keyword>
<dbReference type="Gene3D" id="3.90.640.10">
    <property type="entry name" value="Actin, Chain A, domain 4"/>
    <property type="match status" value="1"/>
</dbReference>
<dbReference type="EMBL" id="CP090168">
    <property type="protein sequence ID" value="UJO19379.1"/>
    <property type="molecule type" value="Genomic_DNA"/>
</dbReference>
<sequence>MASDRDEVVRDRDCLRLIVDYGSGLLKAAVQHIKAGDTPSQTRMYEVMLKPGQKVVEQKVIQLEKGRILWGRSEVQKYKRENPREAGHVIELWKLLLCPQYRDALTARRLCRAFTGQDSFNEEVMVELEDFIAGHLREVKTATLKWLYYHHPKGLQYDADYWHAVPIEFMITVPAMWGQESQRLMKNASMKAGFSDISLRYEELCAAAAESQPLLESGDVEYGWKVCFVDIGRGTIDISTVQILEEGITMVGDSTGALAGSQVVNEKILEYVIQCDQVQSLGGWKEACRRLDIDRDSFLEQVSTSVESQKAEFPDIENMLIDIRPGPDWRTVTDGDDNAIGQDGMTIRIPYEALETCYRVWFDKISAAIQRHLAPREQDCHTAILTGGGSSNSYIREHCDRLFTKLIGRASRDNTSGKQPVCHGGLTHYPESAVHDLPEGYLYMCQNEEYDPKIHKDCTSRKRSRHGKRKSLPDDSKLIVWAEGSIDETRQAPNRLNLVMSNVEGHITTDIALTHWIVSTREDAVIVLDLYHSVMKLQESGPIKDRNGSVRKELTKWPILFSDLPDLATHGFQTYTDQGKEAYRVSGYVEIAATRAHMELTLVLLKPVVAFKYDKRGIVIKRRGTYTEDEMLCRRTIEVFDGRRSHMIAKDLPETGPAAGEQTVAVLPRARRQTHQRTGSASVSGNAYASYCDDDEPLAPGQIYKLEELGRAGVRAIEREDAGASLSDAVKLRPRQRKAARTGRDSLSS</sequence>
<dbReference type="OMA" id="QESARYE"/>
<reference evidence="2" key="2">
    <citation type="journal article" date="2022" name="Microb. Genom.">
        <title>A chromosome-scale genome assembly of the tomato pathogen Cladosporium fulvum reveals a compartmentalized genome architecture and the presence of a dispensable chromosome.</title>
        <authorList>
            <person name="Zaccaron A.Z."/>
            <person name="Chen L.H."/>
            <person name="Samaras A."/>
            <person name="Stergiopoulos I."/>
        </authorList>
    </citation>
    <scope>NUCLEOTIDE SEQUENCE</scope>
    <source>
        <strain evidence="2">Race5_Kim</strain>
    </source>
</reference>
<evidence type="ECO:0000313" key="3">
    <source>
        <dbReference type="Proteomes" id="UP000756132"/>
    </source>
</evidence>
<dbReference type="Gene3D" id="3.30.420.40">
    <property type="match status" value="2"/>
</dbReference>